<evidence type="ECO:0000256" key="1">
    <source>
        <dbReference type="ARBA" id="ARBA00006739"/>
    </source>
</evidence>
<name>A0A368K8F6_9HYPH</name>
<evidence type="ECO:0000256" key="2">
    <source>
        <dbReference type="ARBA" id="ARBA00022676"/>
    </source>
</evidence>
<feature type="region of interest" description="Disordered" evidence="4">
    <location>
        <begin position="1"/>
        <end position="31"/>
    </location>
</feature>
<dbReference type="Proteomes" id="UP000253420">
    <property type="component" value="Unassembled WGS sequence"/>
</dbReference>
<evidence type="ECO:0000256" key="4">
    <source>
        <dbReference type="SAM" id="MobiDB-lite"/>
    </source>
</evidence>
<dbReference type="AlphaFoldDB" id="A0A368K8F6"/>
<dbReference type="PANTHER" id="PTHR43630:SF1">
    <property type="entry name" value="POLY-BETA-1,6-N-ACETYL-D-GLUCOSAMINE SYNTHASE"/>
    <property type="match status" value="1"/>
</dbReference>
<dbReference type="PANTHER" id="PTHR43630">
    <property type="entry name" value="POLY-BETA-1,6-N-ACETYL-D-GLUCOSAMINE SYNTHASE"/>
    <property type="match status" value="1"/>
</dbReference>
<dbReference type="Gene3D" id="3.90.550.10">
    <property type="entry name" value="Spore Coat Polysaccharide Biosynthesis Protein SpsA, Chain A"/>
    <property type="match status" value="1"/>
</dbReference>
<comment type="similarity">
    <text evidence="1">Belongs to the glycosyltransferase 2 family.</text>
</comment>
<comment type="caution">
    <text evidence="7">The sequence shown here is derived from an EMBL/GenBank/DDBJ whole genome shotgun (WGS) entry which is preliminary data.</text>
</comment>
<accession>A0A368K8F6</accession>
<gene>
    <name evidence="7" type="ORF">DUT91_02380</name>
</gene>
<evidence type="ECO:0000313" key="8">
    <source>
        <dbReference type="Proteomes" id="UP000253420"/>
    </source>
</evidence>
<dbReference type="OrthoDB" id="8416156at2"/>
<keyword evidence="5" id="KW-0812">Transmembrane</keyword>
<protein>
    <submittedName>
        <fullName evidence="7">Glycosyltransferase family 2 protein</fullName>
    </submittedName>
</protein>
<keyword evidence="2" id="KW-0328">Glycosyltransferase</keyword>
<keyword evidence="3 7" id="KW-0808">Transferase</keyword>
<evidence type="ECO:0000313" key="7">
    <source>
        <dbReference type="EMBL" id="RCS25646.1"/>
    </source>
</evidence>
<feature type="domain" description="Glycosyltransferase 2-like" evidence="6">
    <location>
        <begin position="43"/>
        <end position="209"/>
    </location>
</feature>
<feature type="transmembrane region" description="Helical" evidence="5">
    <location>
        <begin position="307"/>
        <end position="323"/>
    </location>
</feature>
<evidence type="ECO:0000256" key="5">
    <source>
        <dbReference type="SAM" id="Phobius"/>
    </source>
</evidence>
<dbReference type="InterPro" id="IPR001173">
    <property type="entry name" value="Glyco_trans_2-like"/>
</dbReference>
<dbReference type="InterPro" id="IPR029044">
    <property type="entry name" value="Nucleotide-diphossugar_trans"/>
</dbReference>
<proteinExistence type="inferred from homology"/>
<feature type="transmembrane region" description="Helical" evidence="5">
    <location>
        <begin position="282"/>
        <end position="301"/>
    </location>
</feature>
<feature type="transmembrane region" description="Helical" evidence="5">
    <location>
        <begin position="330"/>
        <end position="350"/>
    </location>
</feature>
<organism evidence="7 8">
    <name type="scientific">Phyllobacterium salinisoli</name>
    <dbReference type="NCBI Taxonomy" id="1899321"/>
    <lineage>
        <taxon>Bacteria</taxon>
        <taxon>Pseudomonadati</taxon>
        <taxon>Pseudomonadota</taxon>
        <taxon>Alphaproteobacteria</taxon>
        <taxon>Hyphomicrobiales</taxon>
        <taxon>Phyllobacteriaceae</taxon>
        <taxon>Phyllobacterium</taxon>
    </lineage>
</organism>
<keyword evidence="8" id="KW-1185">Reference proteome</keyword>
<dbReference type="EMBL" id="QOZG01000001">
    <property type="protein sequence ID" value="RCS25646.1"/>
    <property type="molecule type" value="Genomic_DNA"/>
</dbReference>
<dbReference type="SUPFAM" id="SSF53448">
    <property type="entry name" value="Nucleotide-diphospho-sugar transferases"/>
    <property type="match status" value="1"/>
</dbReference>
<sequence length="363" mass="40455">MAPSFRLRPELASQGRMGTKMKTGEGTAVPDTTEPSFAGRCLVIIPCLNETRHIGALLEQFSLDAERHDMKIVVADGGSTDGTVQIVEDIMRRNPRIVLLHNEKRIQSAAINLAVATYGDGYDYFIRIDAHGEYPDDYCERLIEEAEAKGADSVVVAMATQGFSTFQKATASAQNSKLGNGGAKHRHGAKGHWTDHGHHALMRIAAFRQFGGYDETFTHNEDAELDYRLAKAGFRIWMTDRTLMIYYPRSTASQLFRQYVGYGRGRAKNLLKHRIVPKLRQTLPLMVLPVVAGTFLAVLHWSAAVPAFLWVAICLGYGVWMAVGERNPYGPLAAISAMIMHLAWSTGFWLQLLRFRKRTDTPS</sequence>
<reference evidence="7 8" key="1">
    <citation type="submission" date="2018-07" db="EMBL/GenBank/DDBJ databases">
        <title>The draft genome of Phyllobacterium salinisoli.</title>
        <authorList>
            <person name="Liu L."/>
            <person name="Li L."/>
            <person name="Zhang X."/>
            <person name="Liang L."/>
        </authorList>
    </citation>
    <scope>NUCLEOTIDE SEQUENCE [LARGE SCALE GENOMIC DNA]</scope>
    <source>
        <strain evidence="7 8">LLAN61</strain>
    </source>
</reference>
<dbReference type="Pfam" id="PF00535">
    <property type="entry name" value="Glycos_transf_2"/>
    <property type="match status" value="1"/>
</dbReference>
<dbReference type="GO" id="GO:0016757">
    <property type="term" value="F:glycosyltransferase activity"/>
    <property type="evidence" value="ECO:0007669"/>
    <property type="project" value="UniProtKB-KW"/>
</dbReference>
<keyword evidence="5" id="KW-1133">Transmembrane helix</keyword>
<dbReference type="CDD" id="cd02525">
    <property type="entry name" value="Succinoglycan_BP_ExoA"/>
    <property type="match status" value="1"/>
</dbReference>
<keyword evidence="5" id="KW-0472">Membrane</keyword>
<evidence type="ECO:0000259" key="6">
    <source>
        <dbReference type="Pfam" id="PF00535"/>
    </source>
</evidence>
<evidence type="ECO:0000256" key="3">
    <source>
        <dbReference type="ARBA" id="ARBA00022679"/>
    </source>
</evidence>